<evidence type="ECO:0000259" key="3">
    <source>
        <dbReference type="PROSITE" id="PS50110"/>
    </source>
</evidence>
<dbReference type="AlphaFoldDB" id="A0A9J7AS31"/>
<accession>A0A9J7AS31</accession>
<sequence length="321" mass="35707">MSKEASKADLSQIRIALCGLNRQVLLPVRSELMELGYRSAEWIRSDEALRLWTQQGIPDLIVADHQLDDGAAVKTVREIRNGDLGANPFAVVIMTTWANDPENVREAINSGVDDLLVAPYSTGQLLERIKKLITDRKPFIATSDYVGPERRRDPARKSEIPTFEPPNTLRMRQEGEQVDAAALKEQIEASNTQIQEEKLRRIGFQISFLVDLALPKFGVGEFDQDTKEHLDRLAMMSGEAVQRLDGTQYEGISQLCKSMHKLAKRIAADPSAASADDVELLKPLSRAILEAFFPSESTGDLVSQIAGAINSYNDRKNRFSG</sequence>
<dbReference type="InterPro" id="IPR011006">
    <property type="entry name" value="CheY-like_superfamily"/>
</dbReference>
<dbReference type="Proteomes" id="UP001060336">
    <property type="component" value="Chromosome"/>
</dbReference>
<dbReference type="SMART" id="SM00448">
    <property type="entry name" value="REC"/>
    <property type="match status" value="1"/>
</dbReference>
<dbReference type="PROSITE" id="PS50110">
    <property type="entry name" value="RESPONSE_REGULATORY"/>
    <property type="match status" value="1"/>
</dbReference>
<name>A0A9J7AS31_9PROT</name>
<organism evidence="4 5">
    <name type="scientific">Nisaea acidiphila</name>
    <dbReference type="NCBI Taxonomy" id="1862145"/>
    <lineage>
        <taxon>Bacteria</taxon>
        <taxon>Pseudomonadati</taxon>
        <taxon>Pseudomonadota</taxon>
        <taxon>Alphaproteobacteria</taxon>
        <taxon>Rhodospirillales</taxon>
        <taxon>Thalassobaculaceae</taxon>
        <taxon>Nisaea</taxon>
    </lineage>
</organism>
<feature type="region of interest" description="Disordered" evidence="2">
    <location>
        <begin position="146"/>
        <end position="167"/>
    </location>
</feature>
<dbReference type="RefSeq" id="WP_257768993.1">
    <property type="nucleotide sequence ID" value="NZ_CP102480.1"/>
</dbReference>
<gene>
    <name evidence="4" type="ORF">NUH88_21860</name>
</gene>
<evidence type="ECO:0000256" key="2">
    <source>
        <dbReference type="SAM" id="MobiDB-lite"/>
    </source>
</evidence>
<feature type="domain" description="Response regulatory" evidence="3">
    <location>
        <begin position="14"/>
        <end position="133"/>
    </location>
</feature>
<evidence type="ECO:0000313" key="4">
    <source>
        <dbReference type="EMBL" id="UUX50022.1"/>
    </source>
</evidence>
<dbReference type="Pfam" id="PF00072">
    <property type="entry name" value="Response_reg"/>
    <property type="match status" value="1"/>
</dbReference>
<keyword evidence="5" id="KW-1185">Reference proteome</keyword>
<dbReference type="Gene3D" id="3.40.50.2300">
    <property type="match status" value="1"/>
</dbReference>
<dbReference type="GO" id="GO:0000160">
    <property type="term" value="P:phosphorelay signal transduction system"/>
    <property type="evidence" value="ECO:0007669"/>
    <property type="project" value="InterPro"/>
</dbReference>
<dbReference type="KEGG" id="naci:NUH88_21860"/>
<feature type="modified residue" description="4-aspartylphosphate" evidence="1">
    <location>
        <position position="64"/>
    </location>
</feature>
<reference evidence="4" key="1">
    <citation type="submission" date="2022-08" db="EMBL/GenBank/DDBJ databases">
        <title>Nisaea acidiphila sp. nov., isolated from a marine algal debris and emended description of the genus Nisaea Urios et al. 2008.</title>
        <authorList>
            <person name="Kwon K."/>
        </authorList>
    </citation>
    <scope>NUCLEOTIDE SEQUENCE</scope>
    <source>
        <strain evidence="4">MEBiC11861</strain>
    </source>
</reference>
<protein>
    <submittedName>
        <fullName evidence="4">Response regulator</fullName>
    </submittedName>
</protein>
<evidence type="ECO:0000313" key="5">
    <source>
        <dbReference type="Proteomes" id="UP001060336"/>
    </source>
</evidence>
<dbReference type="EMBL" id="CP102480">
    <property type="protein sequence ID" value="UUX50022.1"/>
    <property type="molecule type" value="Genomic_DNA"/>
</dbReference>
<dbReference type="SUPFAM" id="SSF52172">
    <property type="entry name" value="CheY-like"/>
    <property type="match status" value="1"/>
</dbReference>
<evidence type="ECO:0000256" key="1">
    <source>
        <dbReference type="PROSITE-ProRule" id="PRU00169"/>
    </source>
</evidence>
<keyword evidence="1" id="KW-0597">Phosphoprotein</keyword>
<dbReference type="InterPro" id="IPR001789">
    <property type="entry name" value="Sig_transdc_resp-reg_receiver"/>
</dbReference>
<feature type="compositionally biased region" description="Basic and acidic residues" evidence="2">
    <location>
        <begin position="147"/>
        <end position="159"/>
    </location>
</feature>
<proteinExistence type="predicted"/>